<gene>
    <name evidence="2" type="ORF">BRAFLDRAFT_79305</name>
</gene>
<evidence type="ECO:0000256" key="1">
    <source>
        <dbReference type="SAM" id="MobiDB-lite"/>
    </source>
</evidence>
<dbReference type="AlphaFoldDB" id="C3YGT2"/>
<sequence>MLLQSRVLVQCPEVVFWPCSEQTRPDKKKTVACETILGETHRSSESCLDPVREICSVFAPGLPDLPARCGQQTVSSWVRTSAGQAYHQWDGADKIAGKLSASLGAEKTPAGAGEAHEASAVWTDEASADDSSLDGRQRPGENIASQAGVVDWTFRLLFKHAVISY</sequence>
<proteinExistence type="predicted"/>
<accession>C3YGT2</accession>
<name>C3YGT2_BRAFL</name>
<protein>
    <submittedName>
        <fullName evidence="2">Uncharacterized protein</fullName>
    </submittedName>
</protein>
<dbReference type="InParanoid" id="C3YGT2"/>
<reference evidence="2" key="1">
    <citation type="journal article" date="2008" name="Nature">
        <title>The amphioxus genome and the evolution of the chordate karyotype.</title>
        <authorList>
            <consortium name="US DOE Joint Genome Institute (JGI-PGF)"/>
            <person name="Putnam N.H."/>
            <person name="Butts T."/>
            <person name="Ferrier D.E.K."/>
            <person name="Furlong R.F."/>
            <person name="Hellsten U."/>
            <person name="Kawashima T."/>
            <person name="Robinson-Rechavi M."/>
            <person name="Shoguchi E."/>
            <person name="Terry A."/>
            <person name="Yu J.-K."/>
            <person name="Benito-Gutierrez E.L."/>
            <person name="Dubchak I."/>
            <person name="Garcia-Fernandez J."/>
            <person name="Gibson-Brown J.J."/>
            <person name="Grigoriev I.V."/>
            <person name="Horton A.C."/>
            <person name="de Jong P.J."/>
            <person name="Jurka J."/>
            <person name="Kapitonov V.V."/>
            <person name="Kohara Y."/>
            <person name="Kuroki Y."/>
            <person name="Lindquist E."/>
            <person name="Lucas S."/>
            <person name="Osoegawa K."/>
            <person name="Pennacchio L.A."/>
            <person name="Salamov A.A."/>
            <person name="Satou Y."/>
            <person name="Sauka-Spengler T."/>
            <person name="Schmutz J."/>
            <person name="Shin-I T."/>
            <person name="Toyoda A."/>
            <person name="Bronner-Fraser M."/>
            <person name="Fujiyama A."/>
            <person name="Holland L.Z."/>
            <person name="Holland P.W.H."/>
            <person name="Satoh N."/>
            <person name="Rokhsar D.S."/>
        </authorList>
    </citation>
    <scope>NUCLEOTIDE SEQUENCE [LARGE SCALE GENOMIC DNA]</scope>
    <source>
        <strain evidence="2">S238N-H82</strain>
        <tissue evidence="2">Testes</tissue>
    </source>
</reference>
<dbReference type="EMBL" id="GG666512">
    <property type="protein sequence ID" value="EEN60403.1"/>
    <property type="molecule type" value="Genomic_DNA"/>
</dbReference>
<feature type="region of interest" description="Disordered" evidence="1">
    <location>
        <begin position="106"/>
        <end position="140"/>
    </location>
</feature>
<organism>
    <name type="scientific">Branchiostoma floridae</name>
    <name type="common">Florida lancelet</name>
    <name type="synonym">Amphioxus</name>
    <dbReference type="NCBI Taxonomy" id="7739"/>
    <lineage>
        <taxon>Eukaryota</taxon>
        <taxon>Metazoa</taxon>
        <taxon>Chordata</taxon>
        <taxon>Cephalochordata</taxon>
        <taxon>Leptocardii</taxon>
        <taxon>Amphioxiformes</taxon>
        <taxon>Branchiostomatidae</taxon>
        <taxon>Branchiostoma</taxon>
    </lineage>
</organism>
<evidence type="ECO:0000313" key="2">
    <source>
        <dbReference type="EMBL" id="EEN60403.1"/>
    </source>
</evidence>